<dbReference type="OrthoDB" id="627829at2759"/>
<comment type="similarity">
    <text evidence="1 3">Belongs to the iron/ascorbate-dependent oxidoreductase family.</text>
</comment>
<dbReference type="PROSITE" id="PS51471">
    <property type="entry name" value="FE2OG_OXY"/>
    <property type="match status" value="1"/>
</dbReference>
<dbReference type="Pfam" id="PF14226">
    <property type="entry name" value="DIOX_N"/>
    <property type="match status" value="1"/>
</dbReference>
<dbReference type="PRINTS" id="PR00682">
    <property type="entry name" value="IPNSYNTHASE"/>
</dbReference>
<dbReference type="Proteomes" id="UP000078544">
    <property type="component" value="Unassembled WGS sequence"/>
</dbReference>
<evidence type="ECO:0000313" key="6">
    <source>
        <dbReference type="Proteomes" id="UP000078544"/>
    </source>
</evidence>
<keyword evidence="3" id="KW-0560">Oxidoreductase</keyword>
<dbReference type="PANTHER" id="PTHR47990">
    <property type="entry name" value="2-OXOGLUTARATE (2OG) AND FE(II)-DEPENDENT OXYGENASE SUPERFAMILY PROTEIN-RELATED"/>
    <property type="match status" value="1"/>
</dbReference>
<dbReference type="InterPro" id="IPR044861">
    <property type="entry name" value="IPNS-like_FE2OG_OXY"/>
</dbReference>
<dbReference type="EMBL" id="AZGY01000004">
    <property type="protein sequence ID" value="KZZ99213.1"/>
    <property type="molecule type" value="Genomic_DNA"/>
</dbReference>
<name>A0A168EWB8_9HYPO</name>
<dbReference type="GO" id="GO:0044283">
    <property type="term" value="P:small molecule biosynthetic process"/>
    <property type="evidence" value="ECO:0007669"/>
    <property type="project" value="UniProtKB-ARBA"/>
</dbReference>
<dbReference type="Pfam" id="PF03171">
    <property type="entry name" value="2OG-FeII_Oxy"/>
    <property type="match status" value="1"/>
</dbReference>
<sequence length="375" mass="42028">MSHTTIEQPLTVQLRLASGQGPVTRNVLQTPPRDALPSETPVIDIARIYSPSLADRETVARDIAAAATNIGFFYIANHGVPEQVISDAHQTTLDFFRQDETVKMRSACAVNTAGRSGYMPYAGSRVNPDEGADHRESFAWTYDPRYDPTLTDEDVAAIPEPVRAFVENQHVDFAGTTTAYMPRFKQHIVAYKQAMFALARALTRSFALSLGLPETHFDAKVRYPDASLLLNYYPETKPHAPTEPLEQVSLGSHTDFRLFTILWQDQTGGLQILNPQGQWINARPVPGTFVVNIADLLQRITNDRYVSTVHRAHNWSGRERVSIPLFWGFAANETCAVVETCLGGDGEDGGRKKYDDIVAHEWVKSRMRQLRDWKN</sequence>
<dbReference type="AlphaFoldDB" id="A0A168EWB8"/>
<organism evidence="5 6">
    <name type="scientific">Moelleriella libera RCEF 2490</name>
    <dbReference type="NCBI Taxonomy" id="1081109"/>
    <lineage>
        <taxon>Eukaryota</taxon>
        <taxon>Fungi</taxon>
        <taxon>Dikarya</taxon>
        <taxon>Ascomycota</taxon>
        <taxon>Pezizomycotina</taxon>
        <taxon>Sordariomycetes</taxon>
        <taxon>Hypocreomycetidae</taxon>
        <taxon>Hypocreales</taxon>
        <taxon>Clavicipitaceae</taxon>
        <taxon>Moelleriella</taxon>
    </lineage>
</organism>
<evidence type="ECO:0000313" key="5">
    <source>
        <dbReference type="EMBL" id="KZZ99213.1"/>
    </source>
</evidence>
<dbReference type="SUPFAM" id="SSF51197">
    <property type="entry name" value="Clavaminate synthase-like"/>
    <property type="match status" value="1"/>
</dbReference>
<accession>A0A168EWB8</accession>
<keyword evidence="6" id="KW-1185">Reference proteome</keyword>
<keyword evidence="2" id="KW-0223">Dioxygenase</keyword>
<keyword evidence="3" id="KW-0408">Iron</keyword>
<dbReference type="InterPro" id="IPR027443">
    <property type="entry name" value="IPNS-like_sf"/>
</dbReference>
<feature type="domain" description="Fe2OG dioxygenase" evidence="4">
    <location>
        <begin position="224"/>
        <end position="329"/>
    </location>
</feature>
<keyword evidence="3" id="KW-0479">Metal-binding</keyword>
<protein>
    <submittedName>
        <fullName evidence="5">Oxoglutarate/iron-dependent oxygenase</fullName>
    </submittedName>
</protein>
<dbReference type="InterPro" id="IPR050231">
    <property type="entry name" value="Iron_ascorbate_oxido_reductase"/>
</dbReference>
<proteinExistence type="inferred from homology"/>
<evidence type="ECO:0000259" key="4">
    <source>
        <dbReference type="PROSITE" id="PS51471"/>
    </source>
</evidence>
<dbReference type="GO" id="GO:0046872">
    <property type="term" value="F:metal ion binding"/>
    <property type="evidence" value="ECO:0007669"/>
    <property type="project" value="UniProtKB-KW"/>
</dbReference>
<dbReference type="GO" id="GO:0051213">
    <property type="term" value="F:dioxygenase activity"/>
    <property type="evidence" value="ECO:0007669"/>
    <property type="project" value="UniProtKB-KW"/>
</dbReference>
<evidence type="ECO:0000256" key="1">
    <source>
        <dbReference type="ARBA" id="ARBA00008056"/>
    </source>
</evidence>
<comment type="caution">
    <text evidence="5">The sequence shown here is derived from an EMBL/GenBank/DDBJ whole genome shotgun (WGS) entry which is preliminary data.</text>
</comment>
<dbReference type="InterPro" id="IPR026992">
    <property type="entry name" value="DIOX_N"/>
</dbReference>
<reference evidence="5 6" key="1">
    <citation type="journal article" date="2016" name="Genome Biol. Evol.">
        <title>Divergent and convergent evolution of fungal pathogenicity.</title>
        <authorList>
            <person name="Shang Y."/>
            <person name="Xiao G."/>
            <person name="Zheng P."/>
            <person name="Cen K."/>
            <person name="Zhan S."/>
            <person name="Wang C."/>
        </authorList>
    </citation>
    <scope>NUCLEOTIDE SEQUENCE [LARGE SCALE GENOMIC DNA]</scope>
    <source>
        <strain evidence="5 6">RCEF 2490</strain>
    </source>
</reference>
<dbReference type="InterPro" id="IPR005123">
    <property type="entry name" value="Oxoglu/Fe-dep_dioxygenase_dom"/>
</dbReference>
<dbReference type="Gene3D" id="2.60.120.330">
    <property type="entry name" value="B-lactam Antibiotic, Isopenicillin N Synthase, Chain"/>
    <property type="match status" value="1"/>
</dbReference>
<evidence type="ECO:0000256" key="2">
    <source>
        <dbReference type="ARBA" id="ARBA00022964"/>
    </source>
</evidence>
<evidence type="ECO:0000256" key="3">
    <source>
        <dbReference type="RuleBase" id="RU003682"/>
    </source>
</evidence>
<gene>
    <name evidence="5" type="ORF">AAL_02764</name>
</gene>
<dbReference type="STRING" id="1081109.A0A168EWB8"/>